<name>A0AAD7BCA9_MYCRO</name>
<dbReference type="Pfam" id="PF18759">
    <property type="entry name" value="Plavaka"/>
    <property type="match status" value="1"/>
</dbReference>
<evidence type="ECO:0000313" key="2">
    <source>
        <dbReference type="Proteomes" id="UP001221757"/>
    </source>
</evidence>
<comment type="caution">
    <text evidence="1">The sequence shown here is derived from an EMBL/GenBank/DDBJ whole genome shotgun (WGS) entry which is preliminary data.</text>
</comment>
<reference evidence="1" key="1">
    <citation type="submission" date="2023-03" db="EMBL/GenBank/DDBJ databases">
        <title>Massive genome expansion in bonnet fungi (Mycena s.s.) driven by repeated elements and novel gene families across ecological guilds.</title>
        <authorList>
            <consortium name="Lawrence Berkeley National Laboratory"/>
            <person name="Harder C.B."/>
            <person name="Miyauchi S."/>
            <person name="Viragh M."/>
            <person name="Kuo A."/>
            <person name="Thoen E."/>
            <person name="Andreopoulos B."/>
            <person name="Lu D."/>
            <person name="Skrede I."/>
            <person name="Drula E."/>
            <person name="Henrissat B."/>
            <person name="Morin E."/>
            <person name="Kohler A."/>
            <person name="Barry K."/>
            <person name="LaButti K."/>
            <person name="Morin E."/>
            <person name="Salamov A."/>
            <person name="Lipzen A."/>
            <person name="Mereny Z."/>
            <person name="Hegedus B."/>
            <person name="Baldrian P."/>
            <person name="Stursova M."/>
            <person name="Weitz H."/>
            <person name="Taylor A."/>
            <person name="Grigoriev I.V."/>
            <person name="Nagy L.G."/>
            <person name="Martin F."/>
            <person name="Kauserud H."/>
        </authorList>
    </citation>
    <scope>NUCLEOTIDE SEQUENCE</scope>
    <source>
        <strain evidence="1">CBHHK067</strain>
    </source>
</reference>
<dbReference type="Proteomes" id="UP001221757">
    <property type="component" value="Unassembled WGS sequence"/>
</dbReference>
<protein>
    <submittedName>
        <fullName evidence="1">Uncharacterized protein</fullName>
    </submittedName>
</protein>
<dbReference type="EMBL" id="JARKIE010000781">
    <property type="protein sequence ID" value="KAJ7616888.1"/>
    <property type="molecule type" value="Genomic_DNA"/>
</dbReference>
<gene>
    <name evidence="1" type="ORF">B0H17DRAFT_965405</name>
</gene>
<dbReference type="AlphaFoldDB" id="A0AAD7BCA9"/>
<dbReference type="InterPro" id="IPR041078">
    <property type="entry name" value="Plavaka"/>
</dbReference>
<evidence type="ECO:0000313" key="1">
    <source>
        <dbReference type="EMBL" id="KAJ7616888.1"/>
    </source>
</evidence>
<proteinExistence type="predicted"/>
<sequence length="425" mass="48599">MSWQWTGSATKSIEEMEKLVDIIKDPKFSKVDIMEFDVKRETARLDAHLAAGVRDGWKSASVNISVPDGLAHASEAAAPVFAVPGLFYRPLVEVIKSAVREVGDRCFHYTPFKQFWTSSPGSPPQRVYDEIYSSDAMAAAHTALQNQPPEPGCTLERVVLSLMFWSDSTHLASFGDASLWPLYMFFGNQSKWLRVKPRSNVCHHVAYFPKLPDAFHDYFQGLTGHAPSADVLTHCRRELMHAIWRLLLDDEFLEAYEHGIVIECEDGVFRRFYPRIFTYSADYPEKFLLATIRNLGKAPCPRCYLPKEDFPGLGTVHDDKKRQTLVRTDAHVQDGTIARIRKWIYETGRNVKSTTFDFFLLARSWTPTSNAFSDRLSRFGFNPFKMLVPDFMHEFELGVFKSFFMHLLRILHAHGGDAIQTLNSR</sequence>
<accession>A0AAD7BCA9</accession>
<organism evidence="1 2">
    <name type="scientific">Mycena rosella</name>
    <name type="common">Pink bonnet</name>
    <name type="synonym">Agaricus rosellus</name>
    <dbReference type="NCBI Taxonomy" id="1033263"/>
    <lineage>
        <taxon>Eukaryota</taxon>
        <taxon>Fungi</taxon>
        <taxon>Dikarya</taxon>
        <taxon>Basidiomycota</taxon>
        <taxon>Agaricomycotina</taxon>
        <taxon>Agaricomycetes</taxon>
        <taxon>Agaricomycetidae</taxon>
        <taxon>Agaricales</taxon>
        <taxon>Marasmiineae</taxon>
        <taxon>Mycenaceae</taxon>
        <taxon>Mycena</taxon>
    </lineage>
</organism>
<keyword evidence="2" id="KW-1185">Reference proteome</keyword>